<organism evidence="3 4">
    <name type="scientific">Halocatena marina</name>
    <dbReference type="NCBI Taxonomy" id="2934937"/>
    <lineage>
        <taxon>Archaea</taxon>
        <taxon>Methanobacteriati</taxon>
        <taxon>Methanobacteriota</taxon>
        <taxon>Stenosarchaea group</taxon>
        <taxon>Halobacteria</taxon>
        <taxon>Halobacteriales</taxon>
        <taxon>Natronomonadaceae</taxon>
        <taxon>Halocatena</taxon>
    </lineage>
</organism>
<evidence type="ECO:0000313" key="3">
    <source>
        <dbReference type="EMBL" id="MFC7192175.1"/>
    </source>
</evidence>
<evidence type="ECO:0000313" key="4">
    <source>
        <dbReference type="Proteomes" id="UP001596417"/>
    </source>
</evidence>
<feature type="region of interest" description="Disordered" evidence="1">
    <location>
        <begin position="1"/>
        <end position="27"/>
    </location>
</feature>
<comment type="caution">
    <text evidence="3">The sequence shown here is derived from an EMBL/GenBank/DDBJ whole genome shotgun (WGS) entry which is preliminary data.</text>
</comment>
<dbReference type="EMBL" id="JBHTAX010000004">
    <property type="protein sequence ID" value="MFC7192175.1"/>
    <property type="molecule type" value="Genomic_DNA"/>
</dbReference>
<feature type="domain" description="Halobacterial output" evidence="2">
    <location>
        <begin position="28"/>
        <end position="99"/>
    </location>
</feature>
<dbReference type="RefSeq" id="WP_390206660.1">
    <property type="nucleotide sequence ID" value="NZ_JBHSZC010000003.1"/>
</dbReference>
<dbReference type="InterPro" id="IPR040624">
    <property type="entry name" value="HalOD1"/>
</dbReference>
<dbReference type="Proteomes" id="UP001596417">
    <property type="component" value="Unassembled WGS sequence"/>
</dbReference>
<proteinExistence type="predicted"/>
<sequence>MLLNGTDTEADVAPESSSQTFQYTSQSDQPLSREVVMSVSRASDIDPIELHQGLHEVINPTALNALFQPTVDGTPRQEGTVEFLFHGYRVSAAADGTIALRSEFNRLKQTGMNLLVCGTVPDRIRDVMSACLLGDATRERAVLFVLTDRPTQTALDRLVDSQIPEQQAHVFSTDDSVRSAVTRPSPRRPMRCYQL</sequence>
<protein>
    <submittedName>
        <fullName evidence="3">HalOD1 output domain-containing protein</fullName>
    </submittedName>
</protein>
<evidence type="ECO:0000259" key="2">
    <source>
        <dbReference type="Pfam" id="PF18545"/>
    </source>
</evidence>
<accession>A0ABD5YXF4</accession>
<keyword evidence="4" id="KW-1185">Reference proteome</keyword>
<feature type="compositionally biased region" description="Low complexity" evidence="1">
    <location>
        <begin position="16"/>
        <end position="27"/>
    </location>
</feature>
<gene>
    <name evidence="3" type="ORF">ACFQL7_21740</name>
</gene>
<dbReference type="Pfam" id="PF24336">
    <property type="entry name" value="DUF7504"/>
    <property type="match status" value="1"/>
</dbReference>
<dbReference type="Pfam" id="PF18545">
    <property type="entry name" value="HalOD1"/>
    <property type="match status" value="1"/>
</dbReference>
<dbReference type="AlphaFoldDB" id="A0ABD5YXF4"/>
<reference evidence="3 4" key="1">
    <citation type="journal article" date="2019" name="Int. J. Syst. Evol. Microbiol.">
        <title>The Global Catalogue of Microorganisms (GCM) 10K type strain sequencing project: providing services to taxonomists for standard genome sequencing and annotation.</title>
        <authorList>
            <consortium name="The Broad Institute Genomics Platform"/>
            <consortium name="The Broad Institute Genome Sequencing Center for Infectious Disease"/>
            <person name="Wu L."/>
            <person name="Ma J."/>
        </authorList>
    </citation>
    <scope>NUCLEOTIDE SEQUENCE [LARGE SCALE GENOMIC DNA]</scope>
    <source>
        <strain evidence="3 4">RDMS1</strain>
    </source>
</reference>
<name>A0ABD5YXF4_9EURY</name>
<dbReference type="InterPro" id="IPR055927">
    <property type="entry name" value="DUF7504"/>
</dbReference>
<evidence type="ECO:0000256" key="1">
    <source>
        <dbReference type="SAM" id="MobiDB-lite"/>
    </source>
</evidence>